<reference evidence="2" key="2">
    <citation type="submission" date="2022-06" db="UniProtKB">
        <authorList>
            <consortium name="EnsemblPlants"/>
        </authorList>
    </citation>
    <scope>IDENTIFICATION</scope>
</reference>
<evidence type="ECO:0000313" key="3">
    <source>
        <dbReference type="Proteomes" id="UP000015106"/>
    </source>
</evidence>
<name>A0A8R7RCE2_TRIUA</name>
<protein>
    <recommendedName>
        <fullName evidence="4">Secreted protein</fullName>
    </recommendedName>
</protein>
<dbReference type="EnsemblPlants" id="TuG1812S0001782300.01.T01">
    <property type="protein sequence ID" value="TuG1812S0001782300.01.T01.s_cds25549"/>
    <property type="gene ID" value="TuG1812S0001782300.01"/>
</dbReference>
<feature type="chain" id="PRO_5035868216" description="Secreted protein" evidence="1">
    <location>
        <begin position="23"/>
        <end position="132"/>
    </location>
</feature>
<evidence type="ECO:0000256" key="1">
    <source>
        <dbReference type="SAM" id="SignalP"/>
    </source>
</evidence>
<sequence>MQILVPPHALLLHALLVRYTSSYVRFSDGGSVGRRWRGGRDDFTAFHDDEEGGFGTGKGSVGNLGGSRHTLAGAVVAESTPAAADADDTVVSSSTTIAAATTQTHRPPDLAMVDPSALSILIGVCVRGWMMD</sequence>
<evidence type="ECO:0008006" key="4">
    <source>
        <dbReference type="Google" id="ProtNLM"/>
    </source>
</evidence>
<evidence type="ECO:0000313" key="2">
    <source>
        <dbReference type="EnsemblPlants" id="TuG1812S0001782300.01.T01.s_cds25549"/>
    </source>
</evidence>
<accession>A0A8R7RCE2</accession>
<reference evidence="3" key="1">
    <citation type="journal article" date="2013" name="Nature">
        <title>Draft genome of the wheat A-genome progenitor Triticum urartu.</title>
        <authorList>
            <person name="Ling H.Q."/>
            <person name="Zhao S."/>
            <person name="Liu D."/>
            <person name="Wang J."/>
            <person name="Sun H."/>
            <person name="Zhang C."/>
            <person name="Fan H."/>
            <person name="Li D."/>
            <person name="Dong L."/>
            <person name="Tao Y."/>
            <person name="Gao C."/>
            <person name="Wu H."/>
            <person name="Li Y."/>
            <person name="Cui Y."/>
            <person name="Guo X."/>
            <person name="Zheng S."/>
            <person name="Wang B."/>
            <person name="Yu K."/>
            <person name="Liang Q."/>
            <person name="Yang W."/>
            <person name="Lou X."/>
            <person name="Chen J."/>
            <person name="Feng M."/>
            <person name="Jian J."/>
            <person name="Zhang X."/>
            <person name="Luo G."/>
            <person name="Jiang Y."/>
            <person name="Liu J."/>
            <person name="Wang Z."/>
            <person name="Sha Y."/>
            <person name="Zhang B."/>
            <person name="Wu H."/>
            <person name="Tang D."/>
            <person name="Shen Q."/>
            <person name="Xue P."/>
            <person name="Zou S."/>
            <person name="Wang X."/>
            <person name="Liu X."/>
            <person name="Wang F."/>
            <person name="Yang Y."/>
            <person name="An X."/>
            <person name="Dong Z."/>
            <person name="Zhang K."/>
            <person name="Zhang X."/>
            <person name="Luo M.C."/>
            <person name="Dvorak J."/>
            <person name="Tong Y."/>
            <person name="Wang J."/>
            <person name="Yang H."/>
            <person name="Li Z."/>
            <person name="Wang D."/>
            <person name="Zhang A."/>
            <person name="Wang J."/>
        </authorList>
    </citation>
    <scope>NUCLEOTIDE SEQUENCE</scope>
    <source>
        <strain evidence="3">cv. G1812</strain>
    </source>
</reference>
<dbReference type="Gramene" id="TuG1812S0001782300.01.T01">
    <property type="protein sequence ID" value="TuG1812S0001782300.01.T01.s_cds25549"/>
    <property type="gene ID" value="TuG1812S0001782300.01"/>
</dbReference>
<dbReference type="Proteomes" id="UP000015106">
    <property type="component" value="Unassembled WGS sequence"/>
</dbReference>
<keyword evidence="1" id="KW-0732">Signal</keyword>
<proteinExistence type="predicted"/>
<feature type="signal peptide" evidence="1">
    <location>
        <begin position="1"/>
        <end position="22"/>
    </location>
</feature>
<organism evidence="2 3">
    <name type="scientific">Triticum urartu</name>
    <name type="common">Red wild einkorn</name>
    <name type="synonym">Crithodium urartu</name>
    <dbReference type="NCBI Taxonomy" id="4572"/>
    <lineage>
        <taxon>Eukaryota</taxon>
        <taxon>Viridiplantae</taxon>
        <taxon>Streptophyta</taxon>
        <taxon>Embryophyta</taxon>
        <taxon>Tracheophyta</taxon>
        <taxon>Spermatophyta</taxon>
        <taxon>Magnoliopsida</taxon>
        <taxon>Liliopsida</taxon>
        <taxon>Poales</taxon>
        <taxon>Poaceae</taxon>
        <taxon>BOP clade</taxon>
        <taxon>Pooideae</taxon>
        <taxon>Triticodae</taxon>
        <taxon>Triticeae</taxon>
        <taxon>Triticinae</taxon>
        <taxon>Triticum</taxon>
    </lineage>
</organism>
<dbReference type="AlphaFoldDB" id="A0A8R7RCE2"/>
<keyword evidence="3" id="KW-1185">Reference proteome</keyword>